<gene>
    <name evidence="9" type="ORF">SAMN02745883_02271</name>
</gene>
<dbReference type="GO" id="GO:0051536">
    <property type="term" value="F:iron-sulfur cluster binding"/>
    <property type="evidence" value="ECO:0007669"/>
    <property type="project" value="UniProtKB-KW"/>
</dbReference>
<dbReference type="PROSITE" id="PS00595">
    <property type="entry name" value="AA_TRANSFER_CLASS_5"/>
    <property type="match status" value="1"/>
</dbReference>
<dbReference type="InterPro" id="IPR016454">
    <property type="entry name" value="Cysteine_dSase"/>
</dbReference>
<keyword evidence="6" id="KW-0411">Iron-sulfur</keyword>
<evidence type="ECO:0000256" key="4">
    <source>
        <dbReference type="ARBA" id="ARBA00022898"/>
    </source>
</evidence>
<keyword evidence="5" id="KW-0408">Iron</keyword>
<dbReference type="GO" id="GO:0046872">
    <property type="term" value="F:metal ion binding"/>
    <property type="evidence" value="ECO:0007669"/>
    <property type="project" value="UniProtKB-KW"/>
</dbReference>
<evidence type="ECO:0000256" key="5">
    <source>
        <dbReference type="ARBA" id="ARBA00023004"/>
    </source>
</evidence>
<dbReference type="Gene3D" id="1.10.260.50">
    <property type="match status" value="1"/>
</dbReference>
<keyword evidence="4" id="KW-0663">Pyridoxal phosphate</keyword>
<proteinExistence type="inferred from homology"/>
<accession>A0A1M6T8B9</accession>
<feature type="domain" description="Aminotransferase class V" evidence="8">
    <location>
        <begin position="3"/>
        <end position="368"/>
    </location>
</feature>
<dbReference type="NCBIfam" id="NF002806">
    <property type="entry name" value="PRK02948.1"/>
    <property type="match status" value="1"/>
</dbReference>
<dbReference type="Gene3D" id="3.40.640.10">
    <property type="entry name" value="Type I PLP-dependent aspartate aminotransferase-like (Major domain)"/>
    <property type="match status" value="1"/>
</dbReference>
<evidence type="ECO:0000313" key="10">
    <source>
        <dbReference type="Proteomes" id="UP000184082"/>
    </source>
</evidence>
<name>A0A1M6T8B9_9FIRM</name>
<evidence type="ECO:0000256" key="6">
    <source>
        <dbReference type="ARBA" id="ARBA00023014"/>
    </source>
</evidence>
<evidence type="ECO:0000256" key="3">
    <source>
        <dbReference type="ARBA" id="ARBA00022723"/>
    </source>
</evidence>
<dbReference type="SUPFAM" id="SSF53383">
    <property type="entry name" value="PLP-dependent transferases"/>
    <property type="match status" value="1"/>
</dbReference>
<dbReference type="InterPro" id="IPR015421">
    <property type="entry name" value="PyrdxlP-dep_Trfase_major"/>
</dbReference>
<dbReference type="EMBL" id="FRAJ01000024">
    <property type="protein sequence ID" value="SHK53203.1"/>
    <property type="molecule type" value="Genomic_DNA"/>
</dbReference>
<protein>
    <submittedName>
        <fullName evidence="9">Cysteine desulfurase</fullName>
    </submittedName>
</protein>
<evidence type="ECO:0000259" key="8">
    <source>
        <dbReference type="Pfam" id="PF00266"/>
    </source>
</evidence>
<dbReference type="InterPro" id="IPR015424">
    <property type="entry name" value="PyrdxlP-dep_Trfase"/>
</dbReference>
<dbReference type="FunFam" id="3.40.640.10:FF:000084">
    <property type="entry name" value="IscS-like cysteine desulfurase"/>
    <property type="match status" value="1"/>
</dbReference>
<dbReference type="Pfam" id="PF00266">
    <property type="entry name" value="Aminotran_5"/>
    <property type="match status" value="1"/>
</dbReference>
<dbReference type="GO" id="GO:0031071">
    <property type="term" value="F:cysteine desulfurase activity"/>
    <property type="evidence" value="ECO:0007669"/>
    <property type="project" value="UniProtKB-ARBA"/>
</dbReference>
<dbReference type="RefSeq" id="WP_072968620.1">
    <property type="nucleotide sequence ID" value="NZ_FRAJ01000024.1"/>
</dbReference>
<keyword evidence="10" id="KW-1185">Reference proteome</keyword>
<dbReference type="PANTHER" id="PTHR11601">
    <property type="entry name" value="CYSTEINE DESULFURYLASE FAMILY MEMBER"/>
    <property type="match status" value="1"/>
</dbReference>
<evidence type="ECO:0000256" key="7">
    <source>
        <dbReference type="RuleBase" id="RU004504"/>
    </source>
</evidence>
<evidence type="ECO:0000256" key="2">
    <source>
        <dbReference type="ARBA" id="ARBA00006490"/>
    </source>
</evidence>
<evidence type="ECO:0000313" key="9">
    <source>
        <dbReference type="EMBL" id="SHK53203.1"/>
    </source>
</evidence>
<evidence type="ECO:0000256" key="1">
    <source>
        <dbReference type="ARBA" id="ARBA00001933"/>
    </source>
</evidence>
<dbReference type="PANTHER" id="PTHR11601:SF50">
    <property type="entry name" value="CYSTEINE DESULFURASE ISCS 2-RELATED"/>
    <property type="match status" value="1"/>
</dbReference>
<comment type="similarity">
    <text evidence="2">Belongs to the class-V pyridoxal-phosphate-dependent aminotransferase family. NifS/IscS subfamily.</text>
</comment>
<keyword evidence="3" id="KW-0479">Metal-binding</keyword>
<dbReference type="InterPro" id="IPR015422">
    <property type="entry name" value="PyrdxlP-dep_Trfase_small"/>
</dbReference>
<dbReference type="STRING" id="1121266.SAMN02745883_02271"/>
<sequence>MEVYLDNAATTKPRKEVIDMMNKALVQYYANPSSLHKKGVEVEKLIKTARKQIAKALGSDEKEIYFTSGGTESNNLAILGSLEGNKRKGRHIITTKIEHLSVLNVFKYLEEKGYDVTYLSVDGDGKIDIEQFKNSINDDTAFISIMYVNNEVGTIQPIEEISSILKSMTNRPIFHVDAIQAFGKIKFNLKKLNVDLMSISGHKIHGPKGIGALYIKKGTKIKSIIFGGNQELGIRSGTENVPGIFGLGTASDLFKREFEENIKKMAKLKFKLLEGIKRNVKDIKINGTIGENSAPHILNMSFKGIRGEVLLHSLEQDKIYVSTGSACSSRKKTYSHVLREMGLCEKEMEGAIRFSFSPFNTEEEIDYVIDRVTYRVAELRKVIAGR</sequence>
<dbReference type="Gene3D" id="3.90.1150.10">
    <property type="entry name" value="Aspartate Aminotransferase, domain 1"/>
    <property type="match status" value="1"/>
</dbReference>
<reference evidence="9 10" key="1">
    <citation type="submission" date="2016-11" db="EMBL/GenBank/DDBJ databases">
        <authorList>
            <person name="Jaros S."/>
            <person name="Januszkiewicz K."/>
            <person name="Wedrychowicz H."/>
        </authorList>
    </citation>
    <scope>NUCLEOTIDE SEQUENCE [LARGE SCALE GENOMIC DNA]</scope>
    <source>
        <strain evidence="9 10">DSM 14501</strain>
    </source>
</reference>
<dbReference type="InterPro" id="IPR020578">
    <property type="entry name" value="Aminotrans_V_PyrdxlP_BS"/>
</dbReference>
<comment type="cofactor">
    <cofactor evidence="1 7">
        <name>pyridoxal 5'-phosphate</name>
        <dbReference type="ChEBI" id="CHEBI:597326"/>
    </cofactor>
</comment>
<dbReference type="PIRSF" id="PIRSF005572">
    <property type="entry name" value="NifS"/>
    <property type="match status" value="1"/>
</dbReference>
<organism evidence="9 10">
    <name type="scientific">Caminicella sporogenes DSM 14501</name>
    <dbReference type="NCBI Taxonomy" id="1121266"/>
    <lineage>
        <taxon>Bacteria</taxon>
        <taxon>Bacillati</taxon>
        <taxon>Bacillota</taxon>
        <taxon>Clostridia</taxon>
        <taxon>Peptostreptococcales</taxon>
        <taxon>Caminicellaceae</taxon>
        <taxon>Caminicella</taxon>
    </lineage>
</organism>
<dbReference type="InterPro" id="IPR000192">
    <property type="entry name" value="Aminotrans_V_dom"/>
</dbReference>
<dbReference type="AlphaFoldDB" id="A0A1M6T8B9"/>
<dbReference type="Proteomes" id="UP000184082">
    <property type="component" value="Unassembled WGS sequence"/>
</dbReference>